<protein>
    <submittedName>
        <fullName evidence="2">SDR family oxidoreductase</fullName>
    </submittedName>
</protein>
<dbReference type="KEGG" id="sale:EPH95_01645"/>
<reference evidence="3" key="1">
    <citation type="submission" date="2019-01" db="EMBL/GenBank/DDBJ databases">
        <title>Genomic analysis of Salicibibacter sp. NKC3-5.</title>
        <authorList>
            <person name="Oh Y.J."/>
        </authorList>
    </citation>
    <scope>NUCLEOTIDE SEQUENCE [LARGE SCALE GENOMIC DNA]</scope>
    <source>
        <strain evidence="3">NKC3-5</strain>
    </source>
</reference>
<dbReference type="Proteomes" id="UP000319756">
    <property type="component" value="Chromosome"/>
</dbReference>
<dbReference type="Pfam" id="PF00106">
    <property type="entry name" value="adh_short"/>
    <property type="match status" value="1"/>
</dbReference>
<dbReference type="InterPro" id="IPR002347">
    <property type="entry name" value="SDR_fam"/>
</dbReference>
<proteinExistence type="predicted"/>
<dbReference type="SUPFAM" id="SSF51735">
    <property type="entry name" value="NAD(P)-binding Rossmann-fold domains"/>
    <property type="match status" value="1"/>
</dbReference>
<keyword evidence="1" id="KW-0560">Oxidoreductase</keyword>
<dbReference type="GO" id="GO:0016491">
    <property type="term" value="F:oxidoreductase activity"/>
    <property type="evidence" value="ECO:0007669"/>
    <property type="project" value="UniProtKB-KW"/>
</dbReference>
<dbReference type="AlphaFoldDB" id="A0A514LDV2"/>
<accession>A0A514LDV2</accession>
<keyword evidence="3" id="KW-1185">Reference proteome</keyword>
<evidence type="ECO:0000313" key="2">
    <source>
        <dbReference type="EMBL" id="QDI90036.1"/>
    </source>
</evidence>
<dbReference type="PANTHER" id="PTHR43157">
    <property type="entry name" value="PHOSPHATIDYLINOSITOL-GLYCAN BIOSYNTHESIS CLASS F PROTEIN-RELATED"/>
    <property type="match status" value="1"/>
</dbReference>
<dbReference type="OrthoDB" id="9809821at2"/>
<dbReference type="Gene3D" id="3.40.50.720">
    <property type="entry name" value="NAD(P)-binding Rossmann-like Domain"/>
    <property type="match status" value="1"/>
</dbReference>
<name>A0A514LDV2_9BACI</name>
<dbReference type="PRINTS" id="PR00081">
    <property type="entry name" value="GDHRDH"/>
</dbReference>
<evidence type="ECO:0000256" key="1">
    <source>
        <dbReference type="ARBA" id="ARBA00023002"/>
    </source>
</evidence>
<sequence>MNLPSYHSEGNFSVQGKKIIITGASGGIGKETAEVLAARGAHVTIASRDMQRGKDAKTDILARIPQAHLDVEHCDLGSLASIHAFAQSYREKHGHLYALMNNAGVVTVNRESTEDGFEKMLGVNHIGHFYLTMQLLPLLNGKDNARIITLSSGAYKWGMIDFADPHLETFGIWKGYARSKLANVLFTTELARRLKTTFVNAVSVHPGGASTQIGVDRETGFGQTIHNVLRPFLKTAREGAQTSIYLASTRELVNGGYYYNGGKRQALKGTALDAALAKDLWAWSEIEIERRGFAIDGYRQ</sequence>
<dbReference type="CDD" id="cd05327">
    <property type="entry name" value="retinol-DH_like_SDR_c_like"/>
    <property type="match status" value="1"/>
</dbReference>
<dbReference type="EMBL" id="CP035485">
    <property type="protein sequence ID" value="QDI90036.1"/>
    <property type="molecule type" value="Genomic_DNA"/>
</dbReference>
<gene>
    <name evidence="2" type="ORF">EPH95_01645</name>
</gene>
<dbReference type="InterPro" id="IPR036291">
    <property type="entry name" value="NAD(P)-bd_dom_sf"/>
</dbReference>
<dbReference type="PANTHER" id="PTHR43157:SF31">
    <property type="entry name" value="PHOSPHATIDYLINOSITOL-GLYCAN BIOSYNTHESIS CLASS F PROTEIN"/>
    <property type="match status" value="1"/>
</dbReference>
<organism evidence="2 3">
    <name type="scientific">Salicibibacter halophilus</name>
    <dbReference type="NCBI Taxonomy" id="2502791"/>
    <lineage>
        <taxon>Bacteria</taxon>
        <taxon>Bacillati</taxon>
        <taxon>Bacillota</taxon>
        <taxon>Bacilli</taxon>
        <taxon>Bacillales</taxon>
        <taxon>Bacillaceae</taxon>
        <taxon>Salicibibacter</taxon>
    </lineage>
</organism>
<evidence type="ECO:0000313" key="3">
    <source>
        <dbReference type="Proteomes" id="UP000319756"/>
    </source>
</evidence>